<evidence type="ECO:0000313" key="14">
    <source>
        <dbReference type="EMBL" id="QBF28065.1"/>
    </source>
</evidence>
<feature type="domain" description="Secretin/TonB short N-terminal" evidence="13">
    <location>
        <begin position="79"/>
        <end position="129"/>
    </location>
</feature>
<feature type="signal peptide" evidence="12">
    <location>
        <begin position="1"/>
        <end position="43"/>
    </location>
</feature>
<evidence type="ECO:0000256" key="2">
    <source>
        <dbReference type="ARBA" id="ARBA00022448"/>
    </source>
</evidence>
<dbReference type="InterPro" id="IPR039426">
    <property type="entry name" value="TonB-dep_rcpt-like"/>
</dbReference>
<dbReference type="Gene3D" id="2.170.130.10">
    <property type="entry name" value="TonB-dependent receptor, plug domain"/>
    <property type="match status" value="1"/>
</dbReference>
<evidence type="ECO:0000256" key="3">
    <source>
        <dbReference type="ARBA" id="ARBA00022452"/>
    </source>
</evidence>
<dbReference type="Pfam" id="PF07660">
    <property type="entry name" value="STN"/>
    <property type="match status" value="1"/>
</dbReference>
<dbReference type="InterPro" id="IPR037066">
    <property type="entry name" value="Plug_dom_sf"/>
</dbReference>
<keyword evidence="8 9" id="KW-0998">Cell outer membrane</keyword>
<dbReference type="KEGG" id="ptk:EXN22_21115"/>
<reference evidence="14 15" key="1">
    <citation type="submission" date="2019-02" db="EMBL/GenBank/DDBJ databases">
        <title>Complete genome sequence of Pseudomonas sp. SNU WT1 isolated from rainbow trout.</title>
        <authorList>
            <person name="Oh W.T."/>
            <person name="Park S.C."/>
        </authorList>
    </citation>
    <scope>NUCLEOTIDE SEQUENCE [LARGE SCALE GENOMIC DNA]</scope>
    <source>
        <strain evidence="14 15">SNU WT1</strain>
    </source>
</reference>
<dbReference type="InterPro" id="IPR036942">
    <property type="entry name" value="Beta-barrel_TonB_sf"/>
</dbReference>
<keyword evidence="15" id="KW-1185">Reference proteome</keyword>
<keyword evidence="3 9" id="KW-1134">Transmembrane beta strand</keyword>
<dbReference type="Proteomes" id="UP000291130">
    <property type="component" value="Chromosome"/>
</dbReference>
<dbReference type="GO" id="GO:0009279">
    <property type="term" value="C:cell outer membrane"/>
    <property type="evidence" value="ECO:0007669"/>
    <property type="project" value="UniProtKB-SubCell"/>
</dbReference>
<evidence type="ECO:0000256" key="12">
    <source>
        <dbReference type="SAM" id="SignalP"/>
    </source>
</evidence>
<evidence type="ECO:0000256" key="1">
    <source>
        <dbReference type="ARBA" id="ARBA00004571"/>
    </source>
</evidence>
<dbReference type="Gene3D" id="3.55.50.30">
    <property type="match status" value="1"/>
</dbReference>
<feature type="chain" id="PRO_5019059167" evidence="12">
    <location>
        <begin position="44"/>
        <end position="938"/>
    </location>
</feature>
<name>A0A411MMK7_9PSED</name>
<dbReference type="SUPFAM" id="SSF56935">
    <property type="entry name" value="Porins"/>
    <property type="match status" value="1"/>
</dbReference>
<gene>
    <name evidence="14" type="ORF">EXN22_21115</name>
</gene>
<dbReference type="OrthoDB" id="9766643at2"/>
<dbReference type="InterPro" id="IPR012910">
    <property type="entry name" value="Plug_dom"/>
</dbReference>
<dbReference type="InterPro" id="IPR010917">
    <property type="entry name" value="TonB_rcpt_CS"/>
</dbReference>
<evidence type="ECO:0000313" key="15">
    <source>
        <dbReference type="Proteomes" id="UP000291130"/>
    </source>
</evidence>
<keyword evidence="4 9" id="KW-0812">Transmembrane</keyword>
<evidence type="ECO:0000256" key="5">
    <source>
        <dbReference type="ARBA" id="ARBA00022729"/>
    </source>
</evidence>
<evidence type="ECO:0000256" key="4">
    <source>
        <dbReference type="ARBA" id="ARBA00022692"/>
    </source>
</evidence>
<dbReference type="EMBL" id="CP035952">
    <property type="protein sequence ID" value="QBF28065.1"/>
    <property type="molecule type" value="Genomic_DNA"/>
</dbReference>
<dbReference type="AlphaFoldDB" id="A0A411MMK7"/>
<dbReference type="SMART" id="SM00965">
    <property type="entry name" value="STN"/>
    <property type="match status" value="1"/>
</dbReference>
<feature type="short sequence motif" description="TonB C-terminal box" evidence="10">
    <location>
        <begin position="921"/>
        <end position="938"/>
    </location>
</feature>
<evidence type="ECO:0000256" key="9">
    <source>
        <dbReference type="PROSITE-ProRule" id="PRU01360"/>
    </source>
</evidence>
<evidence type="ECO:0000256" key="11">
    <source>
        <dbReference type="SAM" id="MobiDB-lite"/>
    </source>
</evidence>
<evidence type="ECO:0000256" key="7">
    <source>
        <dbReference type="ARBA" id="ARBA00023136"/>
    </source>
</evidence>
<keyword evidence="5 12" id="KW-0732">Signal</keyword>
<dbReference type="Gene3D" id="2.40.170.20">
    <property type="entry name" value="TonB-dependent receptor, beta-barrel domain"/>
    <property type="match status" value="1"/>
</dbReference>
<dbReference type="InterPro" id="IPR011662">
    <property type="entry name" value="Secretin/TonB_short_N"/>
</dbReference>
<dbReference type="PROSITE" id="PS01156">
    <property type="entry name" value="TONB_DEPENDENT_REC_2"/>
    <property type="match status" value="1"/>
</dbReference>
<evidence type="ECO:0000256" key="6">
    <source>
        <dbReference type="ARBA" id="ARBA00023077"/>
    </source>
</evidence>
<comment type="similarity">
    <text evidence="9">Belongs to the TonB-dependent receptor family.</text>
</comment>
<dbReference type="Pfam" id="PF07715">
    <property type="entry name" value="Plug"/>
    <property type="match status" value="1"/>
</dbReference>
<organism evidence="14 15">
    <name type="scientific">Pseudomonas tructae</name>
    <dbReference type="NCBI Taxonomy" id="2518644"/>
    <lineage>
        <taxon>Bacteria</taxon>
        <taxon>Pseudomonadati</taxon>
        <taxon>Pseudomonadota</taxon>
        <taxon>Gammaproteobacteria</taxon>
        <taxon>Pseudomonadales</taxon>
        <taxon>Pseudomonadaceae</taxon>
        <taxon>Pseudomonas</taxon>
    </lineage>
</organism>
<feature type="region of interest" description="Disordered" evidence="11">
    <location>
        <begin position="713"/>
        <end position="735"/>
    </location>
</feature>
<evidence type="ECO:0000259" key="13">
    <source>
        <dbReference type="SMART" id="SM00965"/>
    </source>
</evidence>
<keyword evidence="14" id="KW-0675">Receptor</keyword>
<keyword evidence="6" id="KW-0798">TonB box</keyword>
<dbReference type="PROSITE" id="PS52016">
    <property type="entry name" value="TONB_DEPENDENT_REC_3"/>
    <property type="match status" value="1"/>
</dbReference>
<keyword evidence="2 9" id="KW-0813">Transport</keyword>
<accession>A0A411MMK7</accession>
<evidence type="ECO:0000256" key="10">
    <source>
        <dbReference type="PROSITE-ProRule" id="PRU10144"/>
    </source>
</evidence>
<protein>
    <submittedName>
        <fullName evidence="14">TonB-dependent receptor</fullName>
    </submittedName>
</protein>
<sequence length="938" mass="105272">MISTSVELHRDCIGSRLMFRHHPHLPSLLCASLLLVAVPPALAEEAGRSVGQSAEKRYFSLPAGPLGLSLARFAEHAGIRLAFDARLVDKIQAPPLQGNFSAVAGLQLLLDGTGLTYEVADGGYLIKAQKIDSVRLPSTAVTGPELQEENRFAHPFKLTAEQIEKRPQANSNLTDLLRSHPLVQFSNQSQNGMSQGEIKPDSISIHGSRPYQGLFSLDGMRMNNDLDPVDAGNGVTLASGTSSEQGFYLDSRLVESLEVHDSNISARYSGFTGGVVEATSRSWRGGQAGRIYYRHTDADWNRTFTDDSLDFDSANNSASHPSRFQPNYQKSDYGFWGETQLAENLGVVVSASRRDSKIPMRDLGGLGFELEGEELIGFNHPASTRMQRRQSDNLSSKFSWYATPDTTVHWTVLYSGYEEQMFQNTVANSGYHNSHDGLASILKLEHLTSLGQLELNASYRHLTDIRDSDTDYRVSLLDSSDWRNPSTYDYGGPGSLNSYQDTLELSGQFAFDRIFAAGLGHRITLGAGLNRVDAEFEREQTYYAANFTMMDEFINLRQVDAFFAGTANTRYTSYHLFAEDEMDWGRLTVRPGLRLDRDDFVERSNLAPRLSVSFDAFGNGATVLKAGANRYYGSSMLTYALYGAQNGGLKHCYFGCWPMIDEGDGTWDATPDYEGLDQLKTPYSDELMLGIDQRWGNSLWALQYVNRKHRDEVRSRPKYPDSRASDKRSVKEFVNDSKTDSDNVYLSVSMIEPLRGLHAEHRFSAALAWQKTRSDTALELGYSEIDLSMKLDPSKAWFEGKVIDAKDLPASDFNAPWKLNLDWQADWQDYSVSLFNRLTWESSRDQVYKHDTGVDGYYPLPDSNLRVRKYSSARIGSLWRWDTSLEWKPAFAHGLGFNAQVNNVLNNKNQSDTMSWNGGTYKIYQPGRQVWLGLSYDF</sequence>
<keyword evidence="7 9" id="KW-0472">Membrane</keyword>
<evidence type="ECO:0000256" key="8">
    <source>
        <dbReference type="ARBA" id="ARBA00023237"/>
    </source>
</evidence>
<proteinExistence type="inferred from homology"/>
<comment type="subcellular location">
    <subcellularLocation>
        <location evidence="1 9">Cell outer membrane</location>
        <topology evidence="1 9">Multi-pass membrane protein</topology>
    </subcellularLocation>
</comment>